<dbReference type="Proteomes" id="UP000494174">
    <property type="component" value="Unassembled WGS sequence"/>
</dbReference>
<evidence type="ECO:0000313" key="2">
    <source>
        <dbReference type="Proteomes" id="UP000494174"/>
    </source>
</evidence>
<dbReference type="AlphaFoldDB" id="A0A6P2P6Z6"/>
<name>A0A6P2P6Z6_BURL3</name>
<dbReference type="EMBL" id="CABVPU010000021">
    <property type="protein sequence ID" value="VWC02469.1"/>
    <property type="molecule type" value="Genomic_DNA"/>
</dbReference>
<proteinExistence type="predicted"/>
<evidence type="ECO:0000313" key="1">
    <source>
        <dbReference type="EMBL" id="VWC02469.1"/>
    </source>
</evidence>
<sequence>MNMIDLYAIHEQKALDGILTIHPARWLYAGRQFGQGGVFDLLSPGTQKIRVGGHLVEHFRQLRDARLDSKVRHKHGYYFATSEIAERYLKYVPRNRGLECAVRDVLSVRNPAGQTEVHTRVGYVDLLLPTAVVEVKSLTNWKHALGQVLAYSNYYPDLRKVIHLYTPGAGRPELTEQLKICATFNVDITYQNLLPSELGPMSRLGQEFDARGIEQT</sequence>
<dbReference type="RefSeq" id="WP_174970597.1">
    <property type="nucleotide sequence ID" value="NZ_CABVPU010000021.1"/>
</dbReference>
<protein>
    <submittedName>
        <fullName evidence="1">Uncharacterized protein</fullName>
    </submittedName>
</protein>
<gene>
    <name evidence="1" type="ORF">BLA15945_04974</name>
</gene>
<organism evidence="1 2">
    <name type="scientific">Burkholderia lata (strain ATCC 17760 / DSM 23089 / LMG 22485 / NCIMB 9086 / R18194 / 383)</name>
    <dbReference type="NCBI Taxonomy" id="482957"/>
    <lineage>
        <taxon>Bacteria</taxon>
        <taxon>Pseudomonadati</taxon>
        <taxon>Pseudomonadota</taxon>
        <taxon>Betaproteobacteria</taxon>
        <taxon>Burkholderiales</taxon>
        <taxon>Burkholderiaceae</taxon>
        <taxon>Burkholderia</taxon>
        <taxon>Burkholderia cepacia complex</taxon>
    </lineage>
</organism>
<reference evidence="1 2" key="1">
    <citation type="submission" date="2019-09" db="EMBL/GenBank/DDBJ databases">
        <authorList>
            <person name="Depoorter E."/>
        </authorList>
    </citation>
    <scope>NUCLEOTIDE SEQUENCE [LARGE SCALE GENOMIC DNA]</scope>
    <source>
        <strain evidence="1">R-15945</strain>
    </source>
</reference>
<accession>A0A6P2P6Z6</accession>